<evidence type="ECO:0000256" key="7">
    <source>
        <dbReference type="ARBA" id="ARBA00047552"/>
    </source>
</evidence>
<sequence>MEKTYDHRKYERKIYSHWEKSGSFTPKIDKKKKSYTIVLPPPNASGKMHTGNVLMIAIEDLLIRWKRMQGYSALWLPGTDHAGFETQITFERELKAKGKSRFDFDRNTLYEKIEGFVLENKGLIEEQIRNMGASVDWSRYKFTLDPDVIETVINTFEKLHKDELVYRDDYMVNYCPICGTTFADLEVRHKERKDPLYFLKYGPFSLATVRPETKFGDTAVAVHPNDKRYKQYIGKEIEVEGLLGKFKLKVIADTFVDPKFGTGVVKVTPAHDKNDYEAGLRHNLEIKPVIGLDGKLNENAGKYAGLTVTVARKIIVEDLRKKGLLEKIDGNYTHTVAVCYKGGHDIEPTILPNWFVKVKKLKEPAHQAVKEGVVKIYPKWQESKYHRWMESMLDWPISRQVVWGIRIPAWYNIDENKNLLITFLNNKRKTVSGEIGKLSEKYSFAEIEKGLQTLIAPQSAKYVIATKKPKGQFLQETDTFDTWFSSGQWPLVTLGYPNSKDFKYFYPTDVLETAWEILRLWVSRMIMFGIYLTGKPPFKDVYLHGIVRALDGKKMSKSLGNVINPEEYQEEFGTDALRMGLVSGTANGKDFNFPRDKVISFRNFANKVWNIGRFMMYELEKHGYKNFDDLTSYSKDMKPKLKKEDIAVVDKFHKLILDVDRNLDKYRFADAADSIYHFMWDELASKYLENTKDRVDKEVTLSVFRYVYFNSLKLLHPFMPFVTEAIWQELKDLRKYPDQLLITSSWPTSL</sequence>
<dbReference type="PANTHER" id="PTHR11946:SF93">
    <property type="entry name" value="VALINE--TRNA LIGASE, CHLOROPLASTIC_MITOCHONDRIAL 2"/>
    <property type="match status" value="1"/>
</dbReference>
<keyword evidence="2 11" id="KW-0436">Ligase</keyword>
<dbReference type="Pfam" id="PF08264">
    <property type="entry name" value="Anticodon_1"/>
    <property type="match status" value="1"/>
</dbReference>
<evidence type="ECO:0000259" key="9">
    <source>
        <dbReference type="Pfam" id="PF00133"/>
    </source>
</evidence>
<keyword evidence="4" id="KW-0067">ATP-binding</keyword>
<reference evidence="11 12" key="1">
    <citation type="journal article" date="2016" name="Nat. Commun.">
        <title>Thousands of microbial genomes shed light on interconnected biogeochemical processes in an aquifer system.</title>
        <authorList>
            <person name="Anantharaman K."/>
            <person name="Brown C.T."/>
            <person name="Hug L.A."/>
            <person name="Sharon I."/>
            <person name="Castelle C.J."/>
            <person name="Probst A.J."/>
            <person name="Thomas B.C."/>
            <person name="Singh A."/>
            <person name="Wilkins M.J."/>
            <person name="Karaoz U."/>
            <person name="Brodie E.L."/>
            <person name="Williams K.H."/>
            <person name="Hubbard S.S."/>
            <person name="Banfield J.F."/>
        </authorList>
    </citation>
    <scope>NUCLEOTIDE SEQUENCE [LARGE SCALE GENOMIC DNA]</scope>
</reference>
<comment type="caution">
    <text evidence="11">The sequence shown here is derived from an EMBL/GenBank/DDBJ whole genome shotgun (WGS) entry which is preliminary data.</text>
</comment>
<evidence type="ECO:0000256" key="5">
    <source>
        <dbReference type="ARBA" id="ARBA00022917"/>
    </source>
</evidence>
<feature type="domain" description="Aminoacyl-tRNA synthetase class Ia" evidence="9">
    <location>
        <begin position="13"/>
        <end position="593"/>
    </location>
</feature>
<dbReference type="SUPFAM" id="SSF50677">
    <property type="entry name" value="ValRS/IleRS/LeuRS editing domain"/>
    <property type="match status" value="1"/>
</dbReference>
<evidence type="ECO:0000313" key="12">
    <source>
        <dbReference type="Proteomes" id="UP000177060"/>
    </source>
</evidence>
<dbReference type="PRINTS" id="PR00986">
    <property type="entry name" value="TRNASYNTHVAL"/>
</dbReference>
<dbReference type="NCBIfam" id="NF004349">
    <property type="entry name" value="PRK05729.1"/>
    <property type="match status" value="1"/>
</dbReference>
<name>A0A1F8BGR9_9BACT</name>
<feature type="domain" description="Methionyl/Valyl/Leucyl/Isoleucyl-tRNA synthetase anticodon-binding" evidence="10">
    <location>
        <begin position="648"/>
        <end position="748"/>
    </location>
</feature>
<dbReference type="GO" id="GO:0004832">
    <property type="term" value="F:valine-tRNA ligase activity"/>
    <property type="evidence" value="ECO:0007669"/>
    <property type="project" value="UniProtKB-UniRule"/>
</dbReference>
<comment type="catalytic activity">
    <reaction evidence="7">
        <text>tRNA(Val) + L-valine + ATP = L-valyl-tRNA(Val) + AMP + diphosphate</text>
        <dbReference type="Rhea" id="RHEA:10704"/>
        <dbReference type="Rhea" id="RHEA-COMP:9672"/>
        <dbReference type="Rhea" id="RHEA-COMP:9708"/>
        <dbReference type="ChEBI" id="CHEBI:30616"/>
        <dbReference type="ChEBI" id="CHEBI:33019"/>
        <dbReference type="ChEBI" id="CHEBI:57762"/>
        <dbReference type="ChEBI" id="CHEBI:78442"/>
        <dbReference type="ChEBI" id="CHEBI:78537"/>
        <dbReference type="ChEBI" id="CHEBI:456215"/>
        <dbReference type="EC" id="6.1.1.9"/>
    </reaction>
</comment>
<dbReference type="EC" id="6.1.1.9" evidence="1 8"/>
<dbReference type="GO" id="GO:0006438">
    <property type="term" value="P:valyl-tRNA aminoacylation"/>
    <property type="evidence" value="ECO:0007669"/>
    <property type="project" value="UniProtKB-UniRule"/>
</dbReference>
<evidence type="ECO:0000256" key="4">
    <source>
        <dbReference type="ARBA" id="ARBA00022840"/>
    </source>
</evidence>
<dbReference type="PANTHER" id="PTHR11946">
    <property type="entry name" value="VALYL-TRNA SYNTHETASES"/>
    <property type="match status" value="1"/>
</dbReference>
<gene>
    <name evidence="11" type="ORF">A3A52_03000</name>
</gene>
<evidence type="ECO:0000256" key="2">
    <source>
        <dbReference type="ARBA" id="ARBA00022598"/>
    </source>
</evidence>
<evidence type="ECO:0000313" key="11">
    <source>
        <dbReference type="EMBL" id="OGM63266.1"/>
    </source>
</evidence>
<dbReference type="NCBIfam" id="TIGR00422">
    <property type="entry name" value="valS"/>
    <property type="match status" value="1"/>
</dbReference>
<dbReference type="SUPFAM" id="SSF47323">
    <property type="entry name" value="Anticodon-binding domain of a subclass of class I aminoacyl-tRNA synthetases"/>
    <property type="match status" value="1"/>
</dbReference>
<proteinExistence type="predicted"/>
<dbReference type="InterPro" id="IPR014729">
    <property type="entry name" value="Rossmann-like_a/b/a_fold"/>
</dbReference>
<dbReference type="InterPro" id="IPR002303">
    <property type="entry name" value="Valyl-tRNA_ligase"/>
</dbReference>
<dbReference type="InterPro" id="IPR009008">
    <property type="entry name" value="Val/Leu/Ile-tRNA-synth_edit"/>
</dbReference>
<dbReference type="InterPro" id="IPR033705">
    <property type="entry name" value="Anticodon_Ia_Val"/>
</dbReference>
<evidence type="ECO:0000256" key="8">
    <source>
        <dbReference type="NCBIfam" id="TIGR00422"/>
    </source>
</evidence>
<dbReference type="CDD" id="cd07962">
    <property type="entry name" value="Anticodon_Ia_Val"/>
    <property type="match status" value="1"/>
</dbReference>
<dbReference type="Proteomes" id="UP000177060">
    <property type="component" value="Unassembled WGS sequence"/>
</dbReference>
<dbReference type="EMBL" id="MGHE01000024">
    <property type="protein sequence ID" value="OGM63266.1"/>
    <property type="molecule type" value="Genomic_DNA"/>
</dbReference>
<keyword evidence="5" id="KW-0648">Protein biosynthesis</keyword>
<evidence type="ECO:0000256" key="1">
    <source>
        <dbReference type="ARBA" id="ARBA00013169"/>
    </source>
</evidence>
<dbReference type="Gene3D" id="3.40.50.620">
    <property type="entry name" value="HUPs"/>
    <property type="match status" value="2"/>
</dbReference>
<protein>
    <recommendedName>
        <fullName evidence="1 8">Valine--tRNA ligase</fullName>
        <ecNumber evidence="1 8">6.1.1.9</ecNumber>
    </recommendedName>
</protein>
<keyword evidence="6" id="KW-0030">Aminoacyl-tRNA synthetase</keyword>
<dbReference type="InterPro" id="IPR013155">
    <property type="entry name" value="M/V/L/I-tRNA-synth_anticd-bd"/>
</dbReference>
<dbReference type="Pfam" id="PF00133">
    <property type="entry name" value="tRNA-synt_1"/>
    <property type="match status" value="1"/>
</dbReference>
<evidence type="ECO:0000259" key="10">
    <source>
        <dbReference type="Pfam" id="PF08264"/>
    </source>
</evidence>
<dbReference type="Gene3D" id="1.10.730.10">
    <property type="entry name" value="Isoleucyl-tRNA Synthetase, Domain 1"/>
    <property type="match status" value="1"/>
</dbReference>
<accession>A0A1F8BGR9</accession>
<dbReference type="AlphaFoldDB" id="A0A1F8BGR9"/>
<dbReference type="InterPro" id="IPR009080">
    <property type="entry name" value="tRNAsynth_Ia_anticodon-bd"/>
</dbReference>
<dbReference type="SUPFAM" id="SSF52374">
    <property type="entry name" value="Nucleotidylyl transferase"/>
    <property type="match status" value="1"/>
</dbReference>
<organism evidence="11 12">
    <name type="scientific">Candidatus Woesebacteria bacterium RIFCSPLOWO2_01_FULL_39_14</name>
    <dbReference type="NCBI Taxonomy" id="1802518"/>
    <lineage>
        <taxon>Bacteria</taxon>
        <taxon>Candidatus Woeseibacteriota</taxon>
    </lineage>
</organism>
<dbReference type="GO" id="GO:0005524">
    <property type="term" value="F:ATP binding"/>
    <property type="evidence" value="ECO:0007669"/>
    <property type="project" value="UniProtKB-KW"/>
</dbReference>
<evidence type="ECO:0000256" key="6">
    <source>
        <dbReference type="ARBA" id="ARBA00023146"/>
    </source>
</evidence>
<dbReference type="GO" id="GO:0002161">
    <property type="term" value="F:aminoacyl-tRNA deacylase activity"/>
    <property type="evidence" value="ECO:0007669"/>
    <property type="project" value="InterPro"/>
</dbReference>
<dbReference type="InterPro" id="IPR002300">
    <property type="entry name" value="aa-tRNA-synth_Ia"/>
</dbReference>
<keyword evidence="3" id="KW-0547">Nucleotide-binding</keyword>
<evidence type="ECO:0000256" key="3">
    <source>
        <dbReference type="ARBA" id="ARBA00022741"/>
    </source>
</evidence>
<dbReference type="GO" id="GO:0005829">
    <property type="term" value="C:cytosol"/>
    <property type="evidence" value="ECO:0007669"/>
    <property type="project" value="TreeGrafter"/>
</dbReference>
<dbReference type="Gene3D" id="3.90.740.10">
    <property type="entry name" value="Valyl/Leucyl/Isoleucyl-tRNA synthetase, editing domain"/>
    <property type="match status" value="1"/>
</dbReference>